<gene>
    <name evidence="2" type="ORF">E5288_WYG003779</name>
</gene>
<sequence>MWKAVYARLERTDVGGINLVPWKTGTEGVCSTVSRQQQSRPSFPKRYAAHFLTPPNSSRPIEAQNIAKLGGGWRTPGIRHLETPPPYFFPAACKETEPSVCGLLAGGCGGISSASPCKEPMSQYSDRQVSPSSSFIILVYCIWNCAGLLVCVLLKTEFNWLRTEWSHLGDLWRKLRFQMKMFESIDSTTTRSGPDLWAEICSCLPHPDQEDSASNAFSDSFMDSYPAGTGQREAPHFAAQPAVKPWAPLQDSEVYLASLEKKLRRIKGLNQEVTSKDMLRTLAQAKKECWDRFLQEKLASEFFVDGLDSDESTLEHFKRWLQPDKVAISTEEVQYLIPPESQVEKPSPGDEPTAAEQ</sequence>
<reference evidence="2" key="1">
    <citation type="submission" date="2019-10" db="EMBL/GenBank/DDBJ databases">
        <title>The sequence and de novo assembly of the wild yak genome.</title>
        <authorList>
            <person name="Liu Y."/>
        </authorList>
    </citation>
    <scope>NUCLEOTIDE SEQUENCE [LARGE SCALE GENOMIC DNA]</scope>
    <source>
        <strain evidence="2">WY2019</strain>
    </source>
</reference>
<evidence type="ECO:0000313" key="3">
    <source>
        <dbReference type="Proteomes" id="UP000322234"/>
    </source>
</evidence>
<evidence type="ECO:0008006" key="4">
    <source>
        <dbReference type="Google" id="ProtNLM"/>
    </source>
</evidence>
<evidence type="ECO:0000256" key="1">
    <source>
        <dbReference type="SAM" id="MobiDB-lite"/>
    </source>
</evidence>
<proteinExistence type="predicted"/>
<dbReference type="PANTHER" id="PTHR31800">
    <property type="entry name" value="COILED-COIL DOMAIN-CONTAINING PROTEIN 32"/>
    <property type="match status" value="1"/>
</dbReference>
<dbReference type="Pfam" id="PF14989">
    <property type="entry name" value="CCDC32"/>
    <property type="match status" value="1"/>
</dbReference>
<dbReference type="AlphaFoldDB" id="A0A6B0RMR4"/>
<dbReference type="GO" id="GO:0044782">
    <property type="term" value="P:cilium organization"/>
    <property type="evidence" value="ECO:0007669"/>
    <property type="project" value="TreeGrafter"/>
</dbReference>
<dbReference type="InterPro" id="IPR028039">
    <property type="entry name" value="CCDC32"/>
</dbReference>
<evidence type="ECO:0000313" key="2">
    <source>
        <dbReference type="EMBL" id="MXQ88623.1"/>
    </source>
</evidence>
<comment type="caution">
    <text evidence="2">The sequence shown here is derived from an EMBL/GenBank/DDBJ whole genome shotgun (WGS) entry which is preliminary data.</text>
</comment>
<accession>A0A6B0RMR4</accession>
<dbReference type="EMBL" id="VBQZ03000047">
    <property type="protein sequence ID" value="MXQ88623.1"/>
    <property type="molecule type" value="Genomic_DNA"/>
</dbReference>
<keyword evidence="3" id="KW-1185">Reference proteome</keyword>
<organism evidence="2 3">
    <name type="scientific">Bos mutus</name>
    <name type="common">wild yak</name>
    <dbReference type="NCBI Taxonomy" id="72004"/>
    <lineage>
        <taxon>Eukaryota</taxon>
        <taxon>Metazoa</taxon>
        <taxon>Chordata</taxon>
        <taxon>Craniata</taxon>
        <taxon>Vertebrata</taxon>
        <taxon>Euteleostomi</taxon>
        <taxon>Mammalia</taxon>
        <taxon>Eutheria</taxon>
        <taxon>Laurasiatheria</taxon>
        <taxon>Artiodactyla</taxon>
        <taxon>Ruminantia</taxon>
        <taxon>Pecora</taxon>
        <taxon>Bovidae</taxon>
        <taxon>Bovinae</taxon>
        <taxon>Bos</taxon>
    </lineage>
</organism>
<protein>
    <recommendedName>
        <fullName evidence="4">Coiled-coil domain-containing protein 32</fullName>
    </recommendedName>
</protein>
<name>A0A6B0RMR4_9CETA</name>
<dbReference type="Proteomes" id="UP000322234">
    <property type="component" value="Unassembled WGS sequence"/>
</dbReference>
<dbReference type="PANTHER" id="PTHR31800:SF1">
    <property type="entry name" value="COILED-COIL DOMAIN-CONTAINING PROTEIN 32"/>
    <property type="match status" value="1"/>
</dbReference>
<feature type="region of interest" description="Disordered" evidence="1">
    <location>
        <begin position="337"/>
        <end position="357"/>
    </location>
</feature>